<dbReference type="InterPro" id="IPR029056">
    <property type="entry name" value="Ribokinase-like"/>
</dbReference>
<keyword evidence="11 18" id="KW-0413">Isomerase</keyword>
<dbReference type="InterPro" id="IPR030677">
    <property type="entry name" value="Nnr"/>
</dbReference>
<evidence type="ECO:0000256" key="5">
    <source>
        <dbReference type="ARBA" id="ARBA00022723"/>
    </source>
</evidence>
<dbReference type="NCBIfam" id="TIGR00197">
    <property type="entry name" value="yjeF_nterm"/>
    <property type="match status" value="1"/>
</dbReference>
<feature type="binding site" evidence="18">
    <location>
        <position position="197"/>
    </location>
    <ligand>
        <name>K(+)</name>
        <dbReference type="ChEBI" id="CHEBI:29103"/>
    </ligand>
</feature>
<keyword evidence="23" id="KW-1185">Reference proteome</keyword>
<feature type="binding site" evidence="18">
    <location>
        <begin position="95"/>
        <end position="99"/>
    </location>
    <ligand>
        <name>(6S)-NADPHX</name>
        <dbReference type="ChEBI" id="CHEBI:64076"/>
    </ligand>
</feature>
<evidence type="ECO:0000259" key="21">
    <source>
        <dbReference type="PROSITE" id="PS51385"/>
    </source>
</evidence>
<feature type="binding site" evidence="18">
    <location>
        <position position="161"/>
    </location>
    <ligand>
        <name>K(+)</name>
        <dbReference type="ChEBI" id="CHEBI:29103"/>
    </ligand>
</feature>
<evidence type="ECO:0000256" key="19">
    <source>
        <dbReference type="PIRNR" id="PIRNR017184"/>
    </source>
</evidence>
<evidence type="ECO:0000256" key="2">
    <source>
        <dbReference type="ARBA" id="ARBA00000909"/>
    </source>
</evidence>
<feature type="binding site" evidence="18">
    <location>
        <position position="194"/>
    </location>
    <ligand>
        <name>(6S)-NADPHX</name>
        <dbReference type="ChEBI" id="CHEBI:64076"/>
    </ligand>
</feature>
<dbReference type="PROSITE" id="PS01050">
    <property type="entry name" value="YJEF_C_2"/>
    <property type="match status" value="1"/>
</dbReference>
<comment type="catalytic activity">
    <reaction evidence="1 18 19">
        <text>(6R)-NADHX = (6S)-NADHX</text>
        <dbReference type="Rhea" id="RHEA:32215"/>
        <dbReference type="ChEBI" id="CHEBI:64074"/>
        <dbReference type="ChEBI" id="CHEBI:64075"/>
        <dbReference type="EC" id="5.1.99.6"/>
    </reaction>
</comment>
<gene>
    <name evidence="18" type="primary">nnrE</name>
    <name evidence="17" type="synonym">nnrD</name>
    <name evidence="22" type="ordered locus">Theco_0817</name>
</gene>
<dbReference type="KEGG" id="tco:Theco_0817"/>
<comment type="catalytic activity">
    <reaction evidence="2 18 19">
        <text>(6R)-NADPHX = (6S)-NADPHX</text>
        <dbReference type="Rhea" id="RHEA:32227"/>
        <dbReference type="ChEBI" id="CHEBI:64076"/>
        <dbReference type="ChEBI" id="CHEBI:64077"/>
        <dbReference type="EC" id="5.1.99.6"/>
    </reaction>
</comment>
<evidence type="ECO:0000313" key="23">
    <source>
        <dbReference type="Proteomes" id="UP000010795"/>
    </source>
</evidence>
<evidence type="ECO:0000259" key="20">
    <source>
        <dbReference type="PROSITE" id="PS51383"/>
    </source>
</evidence>
<comment type="catalytic activity">
    <reaction evidence="15 17 19">
        <text>(6S)-NADHX + ADP = AMP + phosphate + NADH + H(+)</text>
        <dbReference type="Rhea" id="RHEA:32223"/>
        <dbReference type="ChEBI" id="CHEBI:15378"/>
        <dbReference type="ChEBI" id="CHEBI:43474"/>
        <dbReference type="ChEBI" id="CHEBI:57945"/>
        <dbReference type="ChEBI" id="CHEBI:64074"/>
        <dbReference type="ChEBI" id="CHEBI:456215"/>
        <dbReference type="ChEBI" id="CHEBI:456216"/>
        <dbReference type="EC" id="4.2.1.136"/>
    </reaction>
</comment>
<dbReference type="PANTHER" id="PTHR12592">
    <property type="entry name" value="ATP-DEPENDENT (S)-NAD(P)H-HYDRATE DEHYDRATASE FAMILY MEMBER"/>
    <property type="match status" value="1"/>
</dbReference>
<evidence type="ECO:0000256" key="15">
    <source>
        <dbReference type="ARBA" id="ARBA00048238"/>
    </source>
</evidence>
<feature type="binding site" evidence="18">
    <location>
        <position position="96"/>
    </location>
    <ligand>
        <name>K(+)</name>
        <dbReference type="ChEBI" id="CHEBI:29103"/>
    </ligand>
</feature>
<reference evidence="23" key="1">
    <citation type="submission" date="2012-01" db="EMBL/GenBank/DDBJ databases">
        <title>Complete sequence of chromosome of Thermobacillus composti KWC4.</title>
        <authorList>
            <person name="Lucas S."/>
            <person name="Han J."/>
            <person name="Lapidus A."/>
            <person name="Cheng J.-F."/>
            <person name="Goodwin L."/>
            <person name="Pitluck S."/>
            <person name="Peters L."/>
            <person name="Ovchinnikova G."/>
            <person name="Teshima H."/>
            <person name="Detter J.C."/>
            <person name="Han C."/>
            <person name="Tapia R."/>
            <person name="Land M."/>
            <person name="Hauser L."/>
            <person name="Kyrpides N."/>
            <person name="Ivanova N."/>
            <person name="Pagani I."/>
            <person name="Anderson I."/>
            <person name="Woyke T."/>
        </authorList>
    </citation>
    <scope>NUCLEOTIDE SEQUENCE [LARGE SCALE GENOMIC DNA]</scope>
    <source>
        <strain evidence="23">DSM 18247 / JCM 13945 / KWC4</strain>
    </source>
</reference>
<feature type="domain" description="YjeF N-terminal" evidence="21">
    <location>
        <begin position="9"/>
        <end position="251"/>
    </location>
</feature>
<comment type="function">
    <text evidence="18">Catalyzes the epimerization of the S- and R-forms of NAD(P)HX, a damaged form of NAD(P)H that is a result of enzymatic or heat-dependent hydration. This is a prerequisite for the S-specific NAD(P)H-hydrate dehydratase to allow the repair of both epimers of NAD(P)HX.</text>
</comment>
<dbReference type="HOGENOM" id="CLU_024853_4_1_9"/>
<comment type="similarity">
    <text evidence="4 19">In the C-terminal section; belongs to the NnrD/CARKD family.</text>
</comment>
<dbReference type="PANTHER" id="PTHR12592:SF0">
    <property type="entry name" value="ATP-DEPENDENT (S)-NAD(P)H-HYDRATE DEHYDRATASE"/>
    <property type="match status" value="1"/>
</dbReference>
<comment type="function">
    <text evidence="17">Catalyzes the dehydration of the S-form of NAD(P)HX at the expense of ADP, which is converted to AMP. Together with NAD(P)HX epimerase, which catalyzes the epimerization of the S- and R-forms, the enzyme allows the repair of both epimers of NAD(P)HX, a damaged form of NAD(P)H that is a result of enzymatic or heat-dependent hydration.</text>
</comment>
<dbReference type="eggNOG" id="COG0063">
    <property type="taxonomic scope" value="Bacteria"/>
</dbReference>
<dbReference type="SUPFAM" id="SSF53613">
    <property type="entry name" value="Ribokinase-like"/>
    <property type="match status" value="1"/>
</dbReference>
<evidence type="ECO:0000256" key="14">
    <source>
        <dbReference type="ARBA" id="ARBA00025153"/>
    </source>
</evidence>
<dbReference type="GO" id="GO:0110051">
    <property type="term" value="P:metabolite repair"/>
    <property type="evidence" value="ECO:0007669"/>
    <property type="project" value="TreeGrafter"/>
</dbReference>
<feature type="binding site" evidence="18">
    <location>
        <begin position="165"/>
        <end position="171"/>
    </location>
    <ligand>
        <name>(6S)-NADPHX</name>
        <dbReference type="ChEBI" id="CHEBI:64076"/>
    </ligand>
</feature>
<keyword evidence="9 18" id="KW-0630">Potassium</keyword>
<evidence type="ECO:0000256" key="11">
    <source>
        <dbReference type="ARBA" id="ARBA00023235"/>
    </source>
</evidence>
<dbReference type="SUPFAM" id="SSF64153">
    <property type="entry name" value="YjeF N-terminal domain-like"/>
    <property type="match status" value="1"/>
</dbReference>
<evidence type="ECO:0000256" key="10">
    <source>
        <dbReference type="ARBA" id="ARBA00023027"/>
    </source>
</evidence>
<dbReference type="RefSeq" id="WP_015253775.1">
    <property type="nucleotide sequence ID" value="NC_019897.1"/>
</dbReference>
<comment type="similarity">
    <text evidence="3 19">In the N-terminal section; belongs to the NnrE/AIBP family.</text>
</comment>
<evidence type="ECO:0000256" key="12">
    <source>
        <dbReference type="ARBA" id="ARBA00023239"/>
    </source>
</evidence>
<dbReference type="GO" id="GO:0016301">
    <property type="term" value="F:kinase activity"/>
    <property type="evidence" value="ECO:0007669"/>
    <property type="project" value="UniProtKB-KW"/>
</dbReference>
<evidence type="ECO:0000256" key="7">
    <source>
        <dbReference type="ARBA" id="ARBA00022840"/>
    </source>
</evidence>
<dbReference type="GO" id="GO:0052855">
    <property type="term" value="F:ADP-dependent NAD(P)H-hydrate dehydratase activity"/>
    <property type="evidence" value="ECO:0007669"/>
    <property type="project" value="UniProtKB-UniRule"/>
</dbReference>
<feature type="binding site" evidence="17">
    <location>
        <position position="372"/>
    </location>
    <ligand>
        <name>(6S)-NADPHX</name>
        <dbReference type="ChEBI" id="CHEBI:64076"/>
    </ligand>
</feature>
<feature type="binding site" evidence="17">
    <location>
        <position position="504"/>
    </location>
    <ligand>
        <name>AMP</name>
        <dbReference type="ChEBI" id="CHEBI:456215"/>
    </ligand>
</feature>
<dbReference type="HAMAP" id="MF_01966">
    <property type="entry name" value="NADHX_epimerase"/>
    <property type="match status" value="1"/>
</dbReference>
<evidence type="ECO:0000256" key="17">
    <source>
        <dbReference type="HAMAP-Rule" id="MF_01965"/>
    </source>
</evidence>
<comment type="catalytic activity">
    <reaction evidence="16 17 19">
        <text>(6S)-NADPHX + ADP = AMP + phosphate + NADPH + H(+)</text>
        <dbReference type="Rhea" id="RHEA:32235"/>
        <dbReference type="ChEBI" id="CHEBI:15378"/>
        <dbReference type="ChEBI" id="CHEBI:43474"/>
        <dbReference type="ChEBI" id="CHEBI:57783"/>
        <dbReference type="ChEBI" id="CHEBI:64076"/>
        <dbReference type="ChEBI" id="CHEBI:456215"/>
        <dbReference type="ChEBI" id="CHEBI:456216"/>
        <dbReference type="EC" id="4.2.1.136"/>
    </reaction>
</comment>
<name>L0EBF3_THECK</name>
<keyword evidence="12 17" id="KW-0456">Lyase</keyword>
<keyword evidence="22" id="KW-0808">Transferase</keyword>
<evidence type="ECO:0000256" key="9">
    <source>
        <dbReference type="ARBA" id="ARBA00022958"/>
    </source>
</evidence>
<dbReference type="PROSITE" id="PS51385">
    <property type="entry name" value="YJEF_N"/>
    <property type="match status" value="1"/>
</dbReference>
<dbReference type="Gene3D" id="3.40.50.10260">
    <property type="entry name" value="YjeF N-terminal domain"/>
    <property type="match status" value="1"/>
</dbReference>
<organism evidence="22 23">
    <name type="scientific">Thermobacillus composti (strain DSM 18247 / JCM 13945 / KWC4)</name>
    <dbReference type="NCBI Taxonomy" id="717605"/>
    <lineage>
        <taxon>Bacteria</taxon>
        <taxon>Bacillati</taxon>
        <taxon>Bacillota</taxon>
        <taxon>Bacilli</taxon>
        <taxon>Bacillales</taxon>
        <taxon>Paenibacillaceae</taxon>
        <taxon>Thermobacillus</taxon>
    </lineage>
</organism>
<evidence type="ECO:0000256" key="4">
    <source>
        <dbReference type="ARBA" id="ARBA00009524"/>
    </source>
</evidence>
<evidence type="ECO:0000256" key="3">
    <source>
        <dbReference type="ARBA" id="ARBA00006001"/>
    </source>
</evidence>
<keyword evidence="8 17" id="KW-0521">NADP</keyword>
<evidence type="ECO:0000256" key="18">
    <source>
        <dbReference type="HAMAP-Rule" id="MF_01966"/>
    </source>
</evidence>
<dbReference type="GO" id="GO:0046496">
    <property type="term" value="P:nicotinamide nucleotide metabolic process"/>
    <property type="evidence" value="ECO:0007669"/>
    <property type="project" value="UniProtKB-UniRule"/>
</dbReference>
<dbReference type="AlphaFoldDB" id="L0EBF3"/>
<keyword evidence="5 18" id="KW-0479">Metal-binding</keyword>
<comment type="similarity">
    <text evidence="17">Belongs to the NnrD/CARKD family.</text>
</comment>
<feature type="binding site" evidence="18">
    <location>
        <position position="176"/>
    </location>
    <ligand>
        <name>(6S)-NADPHX</name>
        <dbReference type="ChEBI" id="CHEBI:64076"/>
    </ligand>
</feature>
<evidence type="ECO:0000256" key="16">
    <source>
        <dbReference type="ARBA" id="ARBA00049209"/>
    </source>
</evidence>
<evidence type="ECO:0000313" key="22">
    <source>
        <dbReference type="EMBL" id="AGA57016.1"/>
    </source>
</evidence>
<feature type="binding site" evidence="17">
    <location>
        <position position="438"/>
    </location>
    <ligand>
        <name>(6S)-NADPHX</name>
        <dbReference type="ChEBI" id="CHEBI:64076"/>
    </ligand>
</feature>
<sequence>MHLVTAEEMRALDRYVIEQIGLPAAVLMENAARAVAEAAMELGAEWYGEANGGGGKPAGGSRLAAGGGSARSGCGGYGAASGRPLRWLVLAGKGNNGGDGIAAARHLLEMGAEASILYAEPPERLTGDAALQRDAAARLGIPAAVYAPGAVDWRSFDGVIDALLGTGSRGAPREPYASLIREANASGLPILAADIPSGLDADTGAVHEPCIRAARTVALAFMKRGLALYPGAEYAGAVTAAPIGIPARLADAHGVRVFRLDEAAVCSRLGVDPARPRRADTHKGTYGLVLVAAGSPRMAGAGLLCVRAALRAGCGLAAWALPASLAAAVTGRAPEAMLAPLEDGGRGDWSAVAPEALKAELAGTDALVLGPGLGRFAGDAAWLRRVWDAACGAAGGTGAGRAVPLVLDADALNMLADADDFAAWPRRPADSPAVLTPHPGEMARLVRTSTAEVQRDRIGIARDYATRRGVVLVLKGAATVTALPDGTVYVNTTGNPGMATGGSGDVLAGVIGSLLAQGMPPGTAAAFGVWLHGAAGDRAAAARPSQASLLAGDIIEYL</sequence>
<keyword evidence="6 17" id="KW-0547">Nucleotide-binding</keyword>
<dbReference type="EMBL" id="CP003255">
    <property type="protein sequence ID" value="AGA57016.1"/>
    <property type="molecule type" value="Genomic_DNA"/>
</dbReference>
<dbReference type="HAMAP" id="MF_01965">
    <property type="entry name" value="NADHX_dehydratase"/>
    <property type="match status" value="1"/>
</dbReference>
<dbReference type="GO" id="GO:0046872">
    <property type="term" value="F:metal ion binding"/>
    <property type="evidence" value="ECO:0007669"/>
    <property type="project" value="UniProtKB-UniRule"/>
</dbReference>
<dbReference type="EC" id="4.2.1.136" evidence="19"/>
<dbReference type="STRING" id="717605.Theco_0817"/>
<keyword evidence="10 17" id="KW-0520">NAD</keyword>
<proteinExistence type="inferred from homology"/>
<dbReference type="GO" id="GO:0052856">
    <property type="term" value="F:NAD(P)HX epimerase activity"/>
    <property type="evidence" value="ECO:0007669"/>
    <property type="project" value="UniProtKB-UniRule"/>
</dbReference>
<comment type="cofactor">
    <cofactor evidence="17">
        <name>Mg(2+)</name>
        <dbReference type="ChEBI" id="CHEBI:18420"/>
    </cofactor>
</comment>
<dbReference type="Proteomes" id="UP000010795">
    <property type="component" value="Chromosome"/>
</dbReference>
<accession>L0EBF3</accession>
<feature type="binding site" evidence="17">
    <location>
        <position position="301"/>
    </location>
    <ligand>
        <name>(6S)-NADPHX</name>
        <dbReference type="ChEBI" id="CHEBI:64076"/>
    </ligand>
</feature>
<dbReference type="EC" id="5.1.99.6" evidence="19"/>
<dbReference type="GO" id="GO:0005524">
    <property type="term" value="F:ATP binding"/>
    <property type="evidence" value="ECO:0007669"/>
    <property type="project" value="UniProtKB-UniRule"/>
</dbReference>
<evidence type="ECO:0000256" key="1">
    <source>
        <dbReference type="ARBA" id="ARBA00000013"/>
    </source>
</evidence>
<dbReference type="PROSITE" id="PS51383">
    <property type="entry name" value="YJEF_C_3"/>
    <property type="match status" value="1"/>
</dbReference>
<feature type="binding site" evidence="17">
    <location>
        <begin position="475"/>
        <end position="479"/>
    </location>
    <ligand>
        <name>AMP</name>
        <dbReference type="ChEBI" id="CHEBI:456215"/>
    </ligand>
</feature>
<dbReference type="NCBIfam" id="TIGR00196">
    <property type="entry name" value="yjeF_cterm"/>
    <property type="match status" value="1"/>
</dbReference>
<dbReference type="Gene3D" id="3.40.1190.20">
    <property type="match status" value="1"/>
</dbReference>
<dbReference type="InterPro" id="IPR036652">
    <property type="entry name" value="YjeF_N_dom_sf"/>
</dbReference>
<evidence type="ECO:0000256" key="8">
    <source>
        <dbReference type="ARBA" id="ARBA00022857"/>
    </source>
</evidence>
<keyword evidence="13" id="KW-0511">Multifunctional enzyme</keyword>
<dbReference type="Pfam" id="PF03853">
    <property type="entry name" value="YjeF_N"/>
    <property type="match status" value="1"/>
</dbReference>
<dbReference type="InterPro" id="IPR004443">
    <property type="entry name" value="YjeF_N_dom"/>
</dbReference>
<comment type="function">
    <text evidence="14 19">Bifunctional enzyme that catalyzes the epimerization of the S- and R-forms of NAD(P)HX and the dehydration of the S-form of NAD(P)HX at the expense of ADP, which is converted to AMP. This allows the repair of both epimers of NAD(P)HX, a damaged form of NAD(P)H that is a result of enzymatic or heat-dependent hydration.</text>
</comment>
<feature type="domain" description="YjeF C-terminal" evidence="20">
    <location>
        <begin position="266"/>
        <end position="558"/>
    </location>
</feature>
<comment type="cofactor">
    <cofactor evidence="18 19">
        <name>K(+)</name>
        <dbReference type="ChEBI" id="CHEBI:29103"/>
    </cofactor>
    <text evidence="18 19">Binds 1 potassium ion per subunit.</text>
</comment>
<dbReference type="OrthoDB" id="9806925at2"/>
<dbReference type="CDD" id="cd01171">
    <property type="entry name" value="YXKO-related"/>
    <property type="match status" value="1"/>
</dbReference>
<evidence type="ECO:0000256" key="13">
    <source>
        <dbReference type="ARBA" id="ARBA00023268"/>
    </source>
</evidence>
<comment type="similarity">
    <text evidence="18">Belongs to the NnrE/AIBP family.</text>
</comment>
<keyword evidence="7 17" id="KW-0067">ATP-binding</keyword>
<evidence type="ECO:0000256" key="6">
    <source>
        <dbReference type="ARBA" id="ARBA00022741"/>
    </source>
</evidence>
<feature type="binding site" evidence="17">
    <location>
        <position position="505"/>
    </location>
    <ligand>
        <name>(6S)-NADPHX</name>
        <dbReference type="ChEBI" id="CHEBI:64076"/>
    </ligand>
</feature>
<dbReference type="InterPro" id="IPR017953">
    <property type="entry name" value="Carbohydrate_kinase_pred_CS"/>
</dbReference>
<dbReference type="PIRSF" id="PIRSF017184">
    <property type="entry name" value="Nnr"/>
    <property type="match status" value="1"/>
</dbReference>
<protein>
    <recommendedName>
        <fullName evidence="19">Bifunctional NAD(P)H-hydrate repair enzyme</fullName>
    </recommendedName>
    <alternativeName>
        <fullName evidence="19">Nicotinamide nucleotide repair protein</fullName>
    </alternativeName>
    <domain>
        <recommendedName>
            <fullName evidence="19">ADP-dependent (S)-NAD(P)H-hydrate dehydratase</fullName>
            <ecNumber evidence="19">4.2.1.136</ecNumber>
        </recommendedName>
        <alternativeName>
            <fullName evidence="19">ADP-dependent NAD(P)HX dehydratase</fullName>
        </alternativeName>
    </domain>
    <domain>
        <recommendedName>
            <fullName evidence="19">NAD(P)H-hydrate epimerase</fullName>
            <ecNumber evidence="19">5.1.99.6</ecNumber>
        </recommendedName>
    </domain>
</protein>
<dbReference type="Pfam" id="PF01256">
    <property type="entry name" value="Carb_kinase"/>
    <property type="match status" value="1"/>
</dbReference>
<keyword evidence="22" id="KW-0418">Kinase</keyword>
<comment type="subunit">
    <text evidence="17">Homotetramer.</text>
</comment>
<dbReference type="InterPro" id="IPR000631">
    <property type="entry name" value="CARKD"/>
</dbReference>
<dbReference type="eggNOG" id="COG0062">
    <property type="taxonomic scope" value="Bacteria"/>
</dbReference>